<dbReference type="Proteomes" id="UP000504618">
    <property type="component" value="Unplaced"/>
</dbReference>
<organism evidence="2 3">
    <name type="scientific">Temnothorax curvispinosus</name>
    <dbReference type="NCBI Taxonomy" id="300111"/>
    <lineage>
        <taxon>Eukaryota</taxon>
        <taxon>Metazoa</taxon>
        <taxon>Ecdysozoa</taxon>
        <taxon>Arthropoda</taxon>
        <taxon>Hexapoda</taxon>
        <taxon>Insecta</taxon>
        <taxon>Pterygota</taxon>
        <taxon>Neoptera</taxon>
        <taxon>Endopterygota</taxon>
        <taxon>Hymenoptera</taxon>
        <taxon>Apocrita</taxon>
        <taxon>Aculeata</taxon>
        <taxon>Formicoidea</taxon>
        <taxon>Formicidae</taxon>
        <taxon>Myrmicinae</taxon>
        <taxon>Temnothorax</taxon>
    </lineage>
</organism>
<name>A0A6J1Q495_9HYME</name>
<evidence type="ECO:0000259" key="1">
    <source>
        <dbReference type="Pfam" id="PF23128"/>
    </source>
</evidence>
<protein>
    <submittedName>
        <fullName evidence="3">C2 domain-containing protein 5-like</fullName>
    </submittedName>
</protein>
<accession>A0A6J1Q495</accession>
<dbReference type="InterPro" id="IPR057815">
    <property type="entry name" value="C2CD5_C"/>
</dbReference>
<proteinExistence type="predicted"/>
<gene>
    <name evidence="3" type="primary">LOC112457920</name>
</gene>
<dbReference type="RefSeq" id="XP_024877004.1">
    <property type="nucleotide sequence ID" value="XM_025021236.1"/>
</dbReference>
<keyword evidence="2" id="KW-1185">Reference proteome</keyword>
<dbReference type="OrthoDB" id="419768at2759"/>
<dbReference type="GeneID" id="112457920"/>
<dbReference type="AlphaFoldDB" id="A0A6J1Q495"/>
<feature type="domain" description="C2CD5 C-terminal" evidence="1">
    <location>
        <begin position="31"/>
        <end position="62"/>
    </location>
</feature>
<reference evidence="3" key="1">
    <citation type="submission" date="2025-08" db="UniProtKB">
        <authorList>
            <consortium name="RefSeq"/>
        </authorList>
    </citation>
    <scope>IDENTIFICATION</scope>
    <source>
        <tissue evidence="3">Whole body</tissue>
    </source>
</reference>
<evidence type="ECO:0000313" key="2">
    <source>
        <dbReference type="Proteomes" id="UP000504618"/>
    </source>
</evidence>
<dbReference type="Pfam" id="PF23128">
    <property type="entry name" value="YbjQ_4"/>
    <property type="match status" value="1"/>
</dbReference>
<sequence>MSFSFAKVYIDTGEWWIEWFHQQFRNGSFGNCSRAHITALGGNATVAFFMTQCVLLHSPHKKFKINVSLM</sequence>
<evidence type="ECO:0000313" key="3">
    <source>
        <dbReference type="RefSeq" id="XP_024877004.1"/>
    </source>
</evidence>